<feature type="domain" description="Beta-lactamase-related" evidence="2">
    <location>
        <begin position="54"/>
        <end position="390"/>
    </location>
</feature>
<gene>
    <name evidence="3" type="ORF">ACFSKW_05565</name>
</gene>
<evidence type="ECO:0000313" key="4">
    <source>
        <dbReference type="Proteomes" id="UP001597368"/>
    </source>
</evidence>
<dbReference type="PANTHER" id="PTHR43283">
    <property type="entry name" value="BETA-LACTAMASE-RELATED"/>
    <property type="match status" value="1"/>
</dbReference>
<feature type="signal peptide" evidence="1">
    <location>
        <begin position="1"/>
        <end position="34"/>
    </location>
</feature>
<sequence>MNGFQPSRRSALGLLGVAPLATSGVLMTSGTAHADRIPKDARPGGAYDRFLAKLADDDEFSGTVLLAHRGRTVLARAYGMADKEKKIPNRIDTVYNLASASKPFTALAVVQLAQERKIRFHEKLGTYLDGLPDEIAGTVTVHHLLTHTGGMGDPTRPGDTPPPQKVVKSIEEQQADLRKRMREQRLEFTPGSRHAYSSMGMEVLGEIVAKVSGKTFWDYVHDHILVPAGMTRSGYFTRPQWLSDERIAHPYMYQSDGSRVDAVRNLDKGAVLGGAPGSNAARAFIGNGGGGGFATAPDLVRFALALQGGKLLSRPYTELFQSGKVPMTPRPQAGDPQPALQEAFQGYGVTAPIFNGQRMIGHGGGIGGGNTNWSVYLDSDWIGIILCNYDLDIQPIITRERHAVTGL</sequence>
<comment type="caution">
    <text evidence="3">The sequence shown here is derived from an EMBL/GenBank/DDBJ whole genome shotgun (WGS) entry which is preliminary data.</text>
</comment>
<evidence type="ECO:0000313" key="3">
    <source>
        <dbReference type="EMBL" id="MFD1930942.1"/>
    </source>
</evidence>
<protein>
    <submittedName>
        <fullName evidence="3">Serine hydrolase domain-containing protein</fullName>
        <ecNumber evidence="3">3.-.-.-</ecNumber>
    </submittedName>
</protein>
<organism evidence="3 4">
    <name type="scientific">Nonomuraea mangrovi</name>
    <dbReference type="NCBI Taxonomy" id="2316207"/>
    <lineage>
        <taxon>Bacteria</taxon>
        <taxon>Bacillati</taxon>
        <taxon>Actinomycetota</taxon>
        <taxon>Actinomycetes</taxon>
        <taxon>Streptosporangiales</taxon>
        <taxon>Streptosporangiaceae</taxon>
        <taxon>Nonomuraea</taxon>
    </lineage>
</organism>
<name>A0ABW4SQX3_9ACTN</name>
<dbReference type="InterPro" id="IPR012338">
    <property type="entry name" value="Beta-lactam/transpept-like"/>
</dbReference>
<feature type="chain" id="PRO_5046636827" evidence="1">
    <location>
        <begin position="35"/>
        <end position="407"/>
    </location>
</feature>
<proteinExistence type="predicted"/>
<dbReference type="InterPro" id="IPR050789">
    <property type="entry name" value="Diverse_Enzym_Activities"/>
</dbReference>
<keyword evidence="1" id="KW-0732">Signal</keyword>
<dbReference type="SUPFAM" id="SSF56601">
    <property type="entry name" value="beta-lactamase/transpeptidase-like"/>
    <property type="match status" value="1"/>
</dbReference>
<dbReference type="RefSeq" id="WP_379569827.1">
    <property type="nucleotide sequence ID" value="NZ_JBHUFV010000007.1"/>
</dbReference>
<dbReference type="GO" id="GO:0016787">
    <property type="term" value="F:hydrolase activity"/>
    <property type="evidence" value="ECO:0007669"/>
    <property type="project" value="UniProtKB-KW"/>
</dbReference>
<accession>A0ABW4SQX3</accession>
<dbReference type="EC" id="3.-.-.-" evidence="3"/>
<keyword evidence="4" id="KW-1185">Reference proteome</keyword>
<dbReference type="PROSITE" id="PS51318">
    <property type="entry name" value="TAT"/>
    <property type="match status" value="1"/>
</dbReference>
<dbReference type="EMBL" id="JBHUFV010000007">
    <property type="protein sequence ID" value="MFD1930942.1"/>
    <property type="molecule type" value="Genomic_DNA"/>
</dbReference>
<dbReference type="Pfam" id="PF00144">
    <property type="entry name" value="Beta-lactamase"/>
    <property type="match status" value="1"/>
</dbReference>
<dbReference type="Gene3D" id="3.40.710.10">
    <property type="entry name" value="DD-peptidase/beta-lactamase superfamily"/>
    <property type="match status" value="1"/>
</dbReference>
<keyword evidence="3" id="KW-0378">Hydrolase</keyword>
<dbReference type="InterPro" id="IPR001466">
    <property type="entry name" value="Beta-lactam-related"/>
</dbReference>
<evidence type="ECO:0000259" key="2">
    <source>
        <dbReference type="Pfam" id="PF00144"/>
    </source>
</evidence>
<reference evidence="4" key="1">
    <citation type="journal article" date="2019" name="Int. J. Syst. Evol. Microbiol.">
        <title>The Global Catalogue of Microorganisms (GCM) 10K type strain sequencing project: providing services to taxonomists for standard genome sequencing and annotation.</title>
        <authorList>
            <consortium name="The Broad Institute Genomics Platform"/>
            <consortium name="The Broad Institute Genome Sequencing Center for Infectious Disease"/>
            <person name="Wu L."/>
            <person name="Ma J."/>
        </authorList>
    </citation>
    <scope>NUCLEOTIDE SEQUENCE [LARGE SCALE GENOMIC DNA]</scope>
    <source>
        <strain evidence="4">ICMP 6774ER</strain>
    </source>
</reference>
<dbReference type="Proteomes" id="UP001597368">
    <property type="component" value="Unassembled WGS sequence"/>
</dbReference>
<dbReference type="InterPro" id="IPR006311">
    <property type="entry name" value="TAT_signal"/>
</dbReference>
<evidence type="ECO:0000256" key="1">
    <source>
        <dbReference type="SAM" id="SignalP"/>
    </source>
</evidence>